<evidence type="ECO:0000313" key="15">
    <source>
        <dbReference type="Proteomes" id="UP001597371"/>
    </source>
</evidence>
<comment type="catalytic activity">
    <reaction evidence="11">
        <text>a 5,6-dihydrouridine in tRNA + NAD(+) = a uridine in tRNA + NADH + H(+)</text>
        <dbReference type="Rhea" id="RHEA:54452"/>
        <dbReference type="Rhea" id="RHEA-COMP:13339"/>
        <dbReference type="Rhea" id="RHEA-COMP:13887"/>
        <dbReference type="ChEBI" id="CHEBI:15378"/>
        <dbReference type="ChEBI" id="CHEBI:57540"/>
        <dbReference type="ChEBI" id="CHEBI:57945"/>
        <dbReference type="ChEBI" id="CHEBI:65315"/>
        <dbReference type="ChEBI" id="CHEBI:74443"/>
    </reaction>
</comment>
<evidence type="ECO:0000313" key="14">
    <source>
        <dbReference type="EMBL" id="MFD2238975.1"/>
    </source>
</evidence>
<keyword evidence="15" id="KW-1185">Reference proteome</keyword>
<evidence type="ECO:0000256" key="4">
    <source>
        <dbReference type="ARBA" id="ARBA00022630"/>
    </source>
</evidence>
<dbReference type="PANTHER" id="PTHR45846:SF1">
    <property type="entry name" value="TRNA-DIHYDROURIDINE(47) SYNTHASE [NAD(P)(+)]-LIKE"/>
    <property type="match status" value="1"/>
</dbReference>
<keyword evidence="6 12" id="KW-0819">tRNA processing</keyword>
<gene>
    <name evidence="14" type="primary">dusB</name>
    <name evidence="14" type="ORF">ACFSKQ_16100</name>
</gene>
<dbReference type="CDD" id="cd02801">
    <property type="entry name" value="DUS_like_FMN"/>
    <property type="match status" value="1"/>
</dbReference>
<keyword evidence="9 12" id="KW-0560">Oxidoreductase</keyword>
<evidence type="ECO:0000256" key="2">
    <source>
        <dbReference type="ARBA" id="ARBA00002790"/>
    </source>
</evidence>
<evidence type="ECO:0000256" key="10">
    <source>
        <dbReference type="ARBA" id="ARBA00048205"/>
    </source>
</evidence>
<sequence length="354" mass="37339">MMKIVSVEAKAVPPSQLAVGPIRLSSSVFLAPLSGISDVPFRRLARRFGAGLVFSEMVASGELLKGSSDSLQRAMSDGAGLHAVQLAGRDARTMGEAAARLAGEGADLIDINFGCPAKKVVGGMSGSALMREPELALRIVEAAVAGARAVPVTVKMRLGWDRDSLNASEIARGAERVGARMVTVHGRTRDQFYGGQADWAAISGISRAVSIPVVANGDLVRADQEAPMRAASGCDAVMIGRGACGRPWFPGLVAGAVSRSDLEQVQLADIVVEHYESMLSHYGAQAGFRHARKHLGWYLDRLAAAFGPECASARAELLRESDPARVVAALRVIFGGVTPADVEFNPRAQWREAA</sequence>
<proteinExistence type="inferred from homology"/>
<evidence type="ECO:0000259" key="13">
    <source>
        <dbReference type="Pfam" id="PF01207"/>
    </source>
</evidence>
<dbReference type="PIRSF" id="PIRSF006621">
    <property type="entry name" value="Dus"/>
    <property type="match status" value="1"/>
</dbReference>
<keyword evidence="7" id="KW-0521">NADP</keyword>
<reference evidence="15" key="1">
    <citation type="journal article" date="2019" name="Int. J. Syst. Evol. Microbiol.">
        <title>The Global Catalogue of Microorganisms (GCM) 10K type strain sequencing project: providing services to taxonomists for standard genome sequencing and annotation.</title>
        <authorList>
            <consortium name="The Broad Institute Genomics Platform"/>
            <consortium name="The Broad Institute Genome Sequencing Center for Infectious Disease"/>
            <person name="Wu L."/>
            <person name="Ma J."/>
        </authorList>
    </citation>
    <scope>NUCLEOTIDE SEQUENCE [LARGE SCALE GENOMIC DNA]</scope>
    <source>
        <strain evidence="15">ZS-35-S2</strain>
    </source>
</reference>
<dbReference type="Gene3D" id="1.10.1200.80">
    <property type="entry name" value="Putative flavin oxidoreducatase, domain 2"/>
    <property type="match status" value="1"/>
</dbReference>
<comment type="cofactor">
    <cofactor evidence="1 12">
        <name>FMN</name>
        <dbReference type="ChEBI" id="CHEBI:58210"/>
    </cofactor>
</comment>
<evidence type="ECO:0000256" key="3">
    <source>
        <dbReference type="ARBA" id="ARBA00022555"/>
    </source>
</evidence>
<comment type="similarity">
    <text evidence="12">Belongs to the dus family.</text>
</comment>
<protein>
    <recommendedName>
        <fullName evidence="12">tRNA-dihydrouridine synthase</fullName>
        <ecNumber evidence="12">1.3.1.-</ecNumber>
    </recommendedName>
</protein>
<dbReference type="InterPro" id="IPR024036">
    <property type="entry name" value="tRNA-dHydroUridine_Synthase_C"/>
</dbReference>
<dbReference type="SUPFAM" id="SSF51395">
    <property type="entry name" value="FMN-linked oxidoreductases"/>
    <property type="match status" value="1"/>
</dbReference>
<dbReference type="InterPro" id="IPR001269">
    <property type="entry name" value="DUS_fam"/>
</dbReference>
<feature type="domain" description="DUS-like FMN-binding" evidence="13">
    <location>
        <begin position="30"/>
        <end position="305"/>
    </location>
</feature>
<comment type="catalytic activity">
    <reaction evidence="10">
        <text>a 5,6-dihydrouridine in tRNA + NADP(+) = a uridine in tRNA + NADPH + H(+)</text>
        <dbReference type="Rhea" id="RHEA:23624"/>
        <dbReference type="Rhea" id="RHEA-COMP:13339"/>
        <dbReference type="Rhea" id="RHEA-COMP:13887"/>
        <dbReference type="ChEBI" id="CHEBI:15378"/>
        <dbReference type="ChEBI" id="CHEBI:57783"/>
        <dbReference type="ChEBI" id="CHEBI:58349"/>
        <dbReference type="ChEBI" id="CHEBI:65315"/>
        <dbReference type="ChEBI" id="CHEBI:74443"/>
    </reaction>
</comment>
<dbReference type="InterPro" id="IPR004652">
    <property type="entry name" value="DusB-like"/>
</dbReference>
<keyword evidence="3" id="KW-0820">tRNA-binding</keyword>
<dbReference type="InterPro" id="IPR035587">
    <property type="entry name" value="DUS-like_FMN-bd"/>
</dbReference>
<dbReference type="InterPro" id="IPR018517">
    <property type="entry name" value="tRNA_hU_synthase_CS"/>
</dbReference>
<dbReference type="Gene3D" id="3.20.20.70">
    <property type="entry name" value="Aldolase class I"/>
    <property type="match status" value="1"/>
</dbReference>
<dbReference type="EMBL" id="JBHUIJ010000023">
    <property type="protein sequence ID" value="MFD2238975.1"/>
    <property type="molecule type" value="Genomic_DNA"/>
</dbReference>
<dbReference type="NCBIfam" id="TIGR00737">
    <property type="entry name" value="nifR3_yhdG"/>
    <property type="match status" value="1"/>
</dbReference>
<evidence type="ECO:0000256" key="12">
    <source>
        <dbReference type="PIRNR" id="PIRNR006621"/>
    </source>
</evidence>
<dbReference type="PROSITE" id="PS01136">
    <property type="entry name" value="UPF0034"/>
    <property type="match status" value="1"/>
</dbReference>
<evidence type="ECO:0000256" key="8">
    <source>
        <dbReference type="ARBA" id="ARBA00022884"/>
    </source>
</evidence>
<dbReference type="Proteomes" id="UP001597371">
    <property type="component" value="Unassembled WGS sequence"/>
</dbReference>
<evidence type="ECO:0000256" key="9">
    <source>
        <dbReference type="ARBA" id="ARBA00023002"/>
    </source>
</evidence>
<keyword evidence="4 12" id="KW-0285">Flavoprotein</keyword>
<dbReference type="Pfam" id="PF01207">
    <property type="entry name" value="Dus"/>
    <property type="match status" value="1"/>
</dbReference>
<dbReference type="EC" id="1.3.1.-" evidence="12"/>
<dbReference type="InterPro" id="IPR013785">
    <property type="entry name" value="Aldolase_TIM"/>
</dbReference>
<accession>A0ABW5CRK2</accession>
<dbReference type="GO" id="GO:0016491">
    <property type="term" value="F:oxidoreductase activity"/>
    <property type="evidence" value="ECO:0007669"/>
    <property type="project" value="UniProtKB-KW"/>
</dbReference>
<dbReference type="PANTHER" id="PTHR45846">
    <property type="entry name" value="TRNA-DIHYDROURIDINE(47) SYNTHASE [NAD(P)(+)]-LIKE"/>
    <property type="match status" value="1"/>
</dbReference>
<keyword evidence="5 12" id="KW-0288">FMN</keyword>
<comment type="caution">
    <text evidence="14">The sequence shown here is derived from an EMBL/GenBank/DDBJ whole genome shotgun (WGS) entry which is preliminary data.</text>
</comment>
<evidence type="ECO:0000256" key="1">
    <source>
        <dbReference type="ARBA" id="ARBA00001917"/>
    </source>
</evidence>
<evidence type="ECO:0000256" key="7">
    <source>
        <dbReference type="ARBA" id="ARBA00022857"/>
    </source>
</evidence>
<name>A0ABW5CRK2_9HYPH</name>
<keyword evidence="8" id="KW-0694">RNA-binding</keyword>
<evidence type="ECO:0000256" key="5">
    <source>
        <dbReference type="ARBA" id="ARBA00022643"/>
    </source>
</evidence>
<evidence type="ECO:0000256" key="11">
    <source>
        <dbReference type="ARBA" id="ARBA00048802"/>
    </source>
</evidence>
<evidence type="ECO:0000256" key="6">
    <source>
        <dbReference type="ARBA" id="ARBA00022694"/>
    </source>
</evidence>
<organism evidence="14 15">
    <name type="scientific">Aureimonas populi</name>
    <dbReference type="NCBI Taxonomy" id="1701758"/>
    <lineage>
        <taxon>Bacteria</taxon>
        <taxon>Pseudomonadati</taxon>
        <taxon>Pseudomonadota</taxon>
        <taxon>Alphaproteobacteria</taxon>
        <taxon>Hyphomicrobiales</taxon>
        <taxon>Aurantimonadaceae</taxon>
        <taxon>Aureimonas</taxon>
    </lineage>
</organism>
<comment type="function">
    <text evidence="2 12">Catalyzes the synthesis of 5,6-dihydrouridine (D), a modified base found in the D-loop of most tRNAs, via the reduction of the C5-C6 double bond in target uridines.</text>
</comment>